<gene>
    <name evidence="5" type="ORF">S12H4_08743</name>
</gene>
<dbReference type="AlphaFoldDB" id="X1QEB9"/>
<evidence type="ECO:0000313" key="5">
    <source>
        <dbReference type="EMBL" id="GAI66847.1"/>
    </source>
</evidence>
<organism evidence="5">
    <name type="scientific">marine sediment metagenome</name>
    <dbReference type="NCBI Taxonomy" id="412755"/>
    <lineage>
        <taxon>unclassified sequences</taxon>
        <taxon>metagenomes</taxon>
        <taxon>ecological metagenomes</taxon>
    </lineage>
</organism>
<evidence type="ECO:0008006" key="6">
    <source>
        <dbReference type="Google" id="ProtNLM"/>
    </source>
</evidence>
<dbReference type="InterPro" id="IPR001692">
    <property type="entry name" value="Histidinol_DH_CS"/>
</dbReference>
<dbReference type="InterPro" id="IPR016161">
    <property type="entry name" value="Ald_DH/histidinol_DH"/>
</dbReference>
<dbReference type="EMBL" id="BARW01003422">
    <property type="protein sequence ID" value="GAI66847.1"/>
    <property type="molecule type" value="Genomic_DNA"/>
</dbReference>
<dbReference type="GO" id="GO:0046872">
    <property type="term" value="F:metal ion binding"/>
    <property type="evidence" value="ECO:0007669"/>
    <property type="project" value="UniProtKB-KW"/>
</dbReference>
<dbReference type="GO" id="GO:0005829">
    <property type="term" value="C:cytosol"/>
    <property type="evidence" value="ECO:0007669"/>
    <property type="project" value="TreeGrafter"/>
</dbReference>
<reference evidence="5" key="1">
    <citation type="journal article" date="2014" name="Front. Microbiol.">
        <title>High frequency of phylogenetically diverse reductive dehalogenase-homologous genes in deep subseafloor sedimentary metagenomes.</title>
        <authorList>
            <person name="Kawai M."/>
            <person name="Futagami T."/>
            <person name="Toyoda A."/>
            <person name="Takaki Y."/>
            <person name="Nishi S."/>
            <person name="Hori S."/>
            <person name="Arai W."/>
            <person name="Tsubouchi T."/>
            <person name="Morono Y."/>
            <person name="Uchiyama I."/>
            <person name="Ito T."/>
            <person name="Fujiyama A."/>
            <person name="Inagaki F."/>
            <person name="Takami H."/>
        </authorList>
    </citation>
    <scope>NUCLEOTIDE SEQUENCE</scope>
    <source>
        <strain evidence="5">Expedition CK06-06</strain>
    </source>
</reference>
<dbReference type="PRINTS" id="PR00083">
    <property type="entry name" value="HOLDHDRGNASE"/>
</dbReference>
<dbReference type="FunFam" id="3.40.50.1980:FF:000001">
    <property type="entry name" value="Histidinol dehydrogenase"/>
    <property type="match status" value="1"/>
</dbReference>
<dbReference type="PROSITE" id="PS00611">
    <property type="entry name" value="HISOL_DEHYDROGENASE"/>
    <property type="match status" value="1"/>
</dbReference>
<dbReference type="Gene3D" id="3.40.50.1980">
    <property type="entry name" value="Nitrogenase molybdenum iron protein domain"/>
    <property type="match status" value="1"/>
</dbReference>
<keyword evidence="3" id="KW-0862">Zinc</keyword>
<dbReference type="PANTHER" id="PTHR21256">
    <property type="entry name" value="HISTIDINOL DEHYDROGENASE HDH"/>
    <property type="match status" value="1"/>
</dbReference>
<dbReference type="GO" id="GO:0051287">
    <property type="term" value="F:NAD binding"/>
    <property type="evidence" value="ECO:0007669"/>
    <property type="project" value="InterPro"/>
</dbReference>
<dbReference type="CDD" id="cd06572">
    <property type="entry name" value="Histidinol_dh"/>
    <property type="match status" value="1"/>
</dbReference>
<sequence length="269" mass="28288">LSGTVPPSTLVAADIAQVDRIFSVGGAQAIAALAFGTKSIPKVDKICGPGNIFVVLAKKMVYGVVGIDGLQGPSEVLIIADETANPEYCAADLLAQAEHDPLASAILITTSRRLADEVSQEVKQQLKNLPRQAIAAASLNNRGKIIVVNDVDEAIELANLYAPEHLCLMVDRATSYIDKVSNAGCIFIGGNSTVVLGDYVAGPSHVLPTGRTARFSSPLNIMDFIKFINLVDIDEADLNQLGQAAVAMARAEGFEAHARAVAKRLEALG</sequence>
<evidence type="ECO:0000256" key="2">
    <source>
        <dbReference type="ARBA" id="ARBA00022723"/>
    </source>
</evidence>
<dbReference type="SUPFAM" id="SSF53720">
    <property type="entry name" value="ALDH-like"/>
    <property type="match status" value="1"/>
</dbReference>
<comment type="cofactor">
    <cofactor evidence="1">
        <name>Zn(2+)</name>
        <dbReference type="ChEBI" id="CHEBI:29105"/>
    </cofactor>
</comment>
<keyword evidence="2" id="KW-0479">Metal-binding</keyword>
<dbReference type="GO" id="GO:0000105">
    <property type="term" value="P:L-histidine biosynthetic process"/>
    <property type="evidence" value="ECO:0007669"/>
    <property type="project" value="TreeGrafter"/>
</dbReference>
<accession>X1QEB9</accession>
<name>X1QEB9_9ZZZZ</name>
<dbReference type="Gene3D" id="1.20.5.1300">
    <property type="match status" value="1"/>
</dbReference>
<evidence type="ECO:0000256" key="1">
    <source>
        <dbReference type="ARBA" id="ARBA00001947"/>
    </source>
</evidence>
<evidence type="ECO:0000256" key="4">
    <source>
        <dbReference type="ARBA" id="ARBA00023002"/>
    </source>
</evidence>
<dbReference type="PANTHER" id="PTHR21256:SF2">
    <property type="entry name" value="HISTIDINE BIOSYNTHESIS TRIFUNCTIONAL PROTEIN"/>
    <property type="match status" value="1"/>
</dbReference>
<proteinExistence type="predicted"/>
<protein>
    <recommendedName>
        <fullName evidence="6">Histidinol dehydrogenase</fullName>
    </recommendedName>
</protein>
<feature type="non-terminal residue" evidence="5">
    <location>
        <position position="1"/>
    </location>
</feature>
<keyword evidence="4" id="KW-0560">Oxidoreductase</keyword>
<evidence type="ECO:0000256" key="3">
    <source>
        <dbReference type="ARBA" id="ARBA00022833"/>
    </source>
</evidence>
<dbReference type="Pfam" id="PF00815">
    <property type="entry name" value="Histidinol_dh"/>
    <property type="match status" value="1"/>
</dbReference>
<comment type="caution">
    <text evidence="5">The sequence shown here is derived from an EMBL/GenBank/DDBJ whole genome shotgun (WGS) entry which is preliminary data.</text>
</comment>
<dbReference type="NCBIfam" id="TIGR00069">
    <property type="entry name" value="hisD"/>
    <property type="match status" value="1"/>
</dbReference>
<dbReference type="InterPro" id="IPR012131">
    <property type="entry name" value="Hstdl_DH"/>
</dbReference>
<dbReference type="GO" id="GO:0004399">
    <property type="term" value="F:histidinol dehydrogenase activity"/>
    <property type="evidence" value="ECO:0007669"/>
    <property type="project" value="UniProtKB-ARBA"/>
</dbReference>